<name>H2YEX1_CIOSA</name>
<comment type="cofactor">
    <cofactor evidence="1">
        <name>Zn(2+)</name>
        <dbReference type="ChEBI" id="CHEBI:29105"/>
    </cofactor>
</comment>
<evidence type="ECO:0008006" key="5">
    <source>
        <dbReference type="Google" id="ProtNLM"/>
    </source>
</evidence>
<reference evidence="3" key="2">
    <citation type="submission" date="2025-08" db="UniProtKB">
        <authorList>
            <consortium name="Ensembl"/>
        </authorList>
    </citation>
    <scope>IDENTIFICATION</scope>
</reference>
<dbReference type="PANTHER" id="PTHR12756">
    <property type="entry name" value="CYTOSOLIC CARBOXYPEPTIDASE"/>
    <property type="match status" value="1"/>
</dbReference>
<dbReference type="PANTHER" id="PTHR12756:SF4">
    <property type="entry name" value="PEPTIDASE M14 CARBOXYPEPTIDASE A DOMAIN-CONTAINING PROTEIN"/>
    <property type="match status" value="1"/>
</dbReference>
<keyword evidence="4" id="KW-1185">Reference proteome</keyword>
<dbReference type="Proteomes" id="UP000007875">
    <property type="component" value="Unassembled WGS sequence"/>
</dbReference>
<evidence type="ECO:0000256" key="2">
    <source>
        <dbReference type="SAM" id="MobiDB-lite"/>
    </source>
</evidence>
<reference evidence="3" key="3">
    <citation type="submission" date="2025-09" db="UniProtKB">
        <authorList>
            <consortium name="Ensembl"/>
        </authorList>
    </citation>
    <scope>IDENTIFICATION</scope>
</reference>
<dbReference type="InParanoid" id="H2YEX1"/>
<protein>
    <recommendedName>
        <fullName evidence="5">Peptidase M14 carboxypeptidase A domain-containing protein</fullName>
    </recommendedName>
</protein>
<dbReference type="HOGENOM" id="CLU_2518264_0_0_1"/>
<organism evidence="3 4">
    <name type="scientific">Ciona savignyi</name>
    <name type="common">Pacific transparent sea squirt</name>
    <dbReference type="NCBI Taxonomy" id="51511"/>
    <lineage>
        <taxon>Eukaryota</taxon>
        <taxon>Metazoa</taxon>
        <taxon>Chordata</taxon>
        <taxon>Tunicata</taxon>
        <taxon>Ascidiacea</taxon>
        <taxon>Phlebobranchia</taxon>
        <taxon>Cionidae</taxon>
        <taxon>Ciona</taxon>
    </lineage>
</organism>
<reference evidence="4" key="1">
    <citation type="submission" date="2003-08" db="EMBL/GenBank/DDBJ databases">
        <authorList>
            <person name="Birren B."/>
            <person name="Nusbaum C."/>
            <person name="Abebe A."/>
            <person name="Abouelleil A."/>
            <person name="Adekoya E."/>
            <person name="Ait-zahra M."/>
            <person name="Allen N."/>
            <person name="Allen T."/>
            <person name="An P."/>
            <person name="Anderson M."/>
            <person name="Anderson S."/>
            <person name="Arachchi H."/>
            <person name="Armbruster J."/>
            <person name="Bachantsang P."/>
            <person name="Baldwin J."/>
            <person name="Barry A."/>
            <person name="Bayul T."/>
            <person name="Blitshsteyn B."/>
            <person name="Bloom T."/>
            <person name="Blye J."/>
            <person name="Boguslavskiy L."/>
            <person name="Borowsky M."/>
            <person name="Boukhgalter B."/>
            <person name="Brunache A."/>
            <person name="Butler J."/>
            <person name="Calixte N."/>
            <person name="Calvo S."/>
            <person name="Camarata J."/>
            <person name="Campo K."/>
            <person name="Chang J."/>
            <person name="Cheshatsang Y."/>
            <person name="Citroen M."/>
            <person name="Collymore A."/>
            <person name="Considine T."/>
            <person name="Cook A."/>
            <person name="Cooke P."/>
            <person name="Corum B."/>
            <person name="Cuomo C."/>
            <person name="David R."/>
            <person name="Dawoe T."/>
            <person name="Degray S."/>
            <person name="Dodge S."/>
            <person name="Dooley K."/>
            <person name="Dorje P."/>
            <person name="Dorjee K."/>
            <person name="Dorris L."/>
            <person name="Duffey N."/>
            <person name="Dupes A."/>
            <person name="Elkins T."/>
            <person name="Engels R."/>
            <person name="Erickson J."/>
            <person name="Farina A."/>
            <person name="Faro S."/>
            <person name="Ferreira P."/>
            <person name="Fischer H."/>
            <person name="Fitzgerald M."/>
            <person name="Foley K."/>
            <person name="Gage D."/>
            <person name="Galagan J."/>
            <person name="Gearin G."/>
            <person name="Gnerre S."/>
            <person name="Gnirke A."/>
            <person name="Goyette A."/>
            <person name="Graham J."/>
            <person name="Grandbois E."/>
            <person name="Gyaltsen K."/>
            <person name="Hafez N."/>
            <person name="Hagopian D."/>
            <person name="Hagos B."/>
            <person name="Hall J."/>
            <person name="Hatcher B."/>
            <person name="Heller A."/>
            <person name="Higgins H."/>
            <person name="Honan T."/>
            <person name="Horn A."/>
            <person name="Houde N."/>
            <person name="Hughes L."/>
            <person name="Hulme W."/>
            <person name="Husby E."/>
            <person name="Iliev I."/>
            <person name="Jaffe D."/>
            <person name="Jones C."/>
            <person name="Kamal M."/>
            <person name="Kamat A."/>
            <person name="Kamvysselis M."/>
            <person name="Karlsson E."/>
            <person name="Kells C."/>
            <person name="Kieu A."/>
            <person name="Kisner P."/>
            <person name="Kodira C."/>
            <person name="Kulbokas E."/>
            <person name="Labutti K."/>
            <person name="Lama D."/>
            <person name="Landers T."/>
            <person name="Leger J."/>
            <person name="Levine S."/>
            <person name="Lewis D."/>
            <person name="Lewis T."/>
            <person name="Lindblad-toh K."/>
            <person name="Liu X."/>
            <person name="Lokyitsang T."/>
            <person name="Lokyitsang Y."/>
            <person name="Lucien O."/>
            <person name="Lui A."/>
            <person name="Ma L.J."/>
            <person name="Mabbitt R."/>
            <person name="Macdonald J."/>
            <person name="Maclean C."/>
            <person name="Major J."/>
            <person name="Manning J."/>
            <person name="Marabella R."/>
            <person name="Maru K."/>
            <person name="Matthews C."/>
            <person name="Mauceli E."/>
            <person name="Mccarthy M."/>
            <person name="Mcdonough S."/>
            <person name="Mcghee T."/>
            <person name="Meldrim J."/>
            <person name="Meneus L."/>
            <person name="Mesirov J."/>
            <person name="Mihalev A."/>
            <person name="Mihova T."/>
            <person name="Mikkelsen T."/>
            <person name="Mlenga V."/>
            <person name="Moru K."/>
            <person name="Mozes J."/>
            <person name="Mulrain L."/>
            <person name="Munson G."/>
            <person name="Naylor J."/>
            <person name="Newes C."/>
            <person name="Nguyen C."/>
            <person name="Nguyen N."/>
            <person name="Nguyen T."/>
            <person name="Nicol R."/>
            <person name="Nielsen C."/>
            <person name="Nizzari M."/>
            <person name="Norbu C."/>
            <person name="Norbu N."/>
            <person name="O'donnell P."/>
            <person name="Okoawo O."/>
            <person name="O'leary S."/>
            <person name="Omotosho B."/>
            <person name="O'neill K."/>
            <person name="Osman S."/>
            <person name="Parker S."/>
            <person name="Perrin D."/>
            <person name="Phunkhang P."/>
            <person name="Piqani B."/>
            <person name="Purcell S."/>
            <person name="Rachupka T."/>
            <person name="Ramasamy U."/>
            <person name="Rameau R."/>
            <person name="Ray V."/>
            <person name="Raymond C."/>
            <person name="Retta R."/>
            <person name="Richardson S."/>
            <person name="Rise C."/>
            <person name="Rodriguez J."/>
            <person name="Rogers J."/>
            <person name="Rogov P."/>
            <person name="Rutman M."/>
            <person name="Schupbach R."/>
            <person name="Seaman C."/>
            <person name="Settipalli S."/>
            <person name="Sharpe T."/>
            <person name="Sheridan J."/>
            <person name="Sherpa N."/>
            <person name="Shi J."/>
            <person name="Smirnov S."/>
            <person name="Smith C."/>
            <person name="Sougnez C."/>
            <person name="Spencer B."/>
            <person name="Stalker J."/>
            <person name="Stange-thomann N."/>
            <person name="Stavropoulos S."/>
            <person name="Stetson K."/>
            <person name="Stone C."/>
            <person name="Stone S."/>
            <person name="Stubbs M."/>
            <person name="Talamas J."/>
            <person name="Tchuinga P."/>
            <person name="Tenzing P."/>
            <person name="Tesfaye S."/>
            <person name="Theodore J."/>
            <person name="Thoulutsang Y."/>
            <person name="Topham K."/>
            <person name="Towey S."/>
            <person name="Tsamla T."/>
            <person name="Tsomo N."/>
            <person name="Vallee D."/>
            <person name="Vassiliev H."/>
            <person name="Venkataraman V."/>
            <person name="Vinson J."/>
            <person name="Vo A."/>
            <person name="Wade C."/>
            <person name="Wang S."/>
            <person name="Wangchuk T."/>
            <person name="Wangdi T."/>
            <person name="Whittaker C."/>
            <person name="Wilkinson J."/>
            <person name="Wu Y."/>
            <person name="Wyman D."/>
            <person name="Yadav S."/>
            <person name="Yang S."/>
            <person name="Yang X."/>
            <person name="Yeager S."/>
            <person name="Yee E."/>
            <person name="Young G."/>
            <person name="Zainoun J."/>
            <person name="Zembeck L."/>
            <person name="Zimmer A."/>
            <person name="Zody M."/>
            <person name="Lander E."/>
        </authorList>
    </citation>
    <scope>NUCLEOTIDE SEQUENCE [LARGE SCALE GENOMIC DNA]</scope>
</reference>
<dbReference type="Gene3D" id="3.40.630.10">
    <property type="entry name" value="Zn peptidases"/>
    <property type="match status" value="1"/>
</dbReference>
<feature type="region of interest" description="Disordered" evidence="2">
    <location>
        <begin position="38"/>
        <end position="60"/>
    </location>
</feature>
<evidence type="ECO:0000256" key="1">
    <source>
        <dbReference type="ARBA" id="ARBA00001947"/>
    </source>
</evidence>
<evidence type="ECO:0000313" key="4">
    <source>
        <dbReference type="Proteomes" id="UP000007875"/>
    </source>
</evidence>
<proteinExistence type="predicted"/>
<evidence type="ECO:0000313" key="3">
    <source>
        <dbReference type="Ensembl" id="ENSCSAVP00000003869.1"/>
    </source>
</evidence>
<dbReference type="STRING" id="51511.ENSCSAVP00000003869"/>
<dbReference type="AlphaFoldDB" id="H2YEX1"/>
<sequence length="85" mass="10103">MVDQFNKDHPILIYCDLHGHSRKHHVFMYGCERKALKPKQTEATDNNLDTKPPPAKKNEDYKDAIDFVEERLFPWIMYKALPNRC</sequence>
<dbReference type="Ensembl" id="ENSCSAVT00000003927.1">
    <property type="protein sequence ID" value="ENSCSAVP00000003869.1"/>
    <property type="gene ID" value="ENSCSAVG00000002283.1"/>
</dbReference>
<dbReference type="InterPro" id="IPR050821">
    <property type="entry name" value="Cytosolic_carboxypeptidase"/>
</dbReference>
<accession>H2YEX1</accession>